<evidence type="ECO:0000313" key="1">
    <source>
        <dbReference type="EMBL" id="OEU06975.1"/>
    </source>
</evidence>
<reference evidence="1 2" key="1">
    <citation type="submission" date="2016-09" db="EMBL/GenBank/DDBJ databases">
        <title>Extensive genetic diversity and differential bi-allelic expression allows diatom success in the polar Southern Ocean.</title>
        <authorList>
            <consortium name="DOE Joint Genome Institute"/>
            <person name="Mock T."/>
            <person name="Otillar R.P."/>
            <person name="Strauss J."/>
            <person name="Dupont C."/>
            <person name="Frickenhaus S."/>
            <person name="Maumus F."/>
            <person name="Mcmullan M."/>
            <person name="Sanges R."/>
            <person name="Schmutz J."/>
            <person name="Toseland A."/>
            <person name="Valas R."/>
            <person name="Veluchamy A."/>
            <person name="Ward B.J."/>
            <person name="Allen A."/>
            <person name="Barry K."/>
            <person name="Falciatore A."/>
            <person name="Ferrante M."/>
            <person name="Fortunato A.E."/>
            <person name="Gloeckner G."/>
            <person name="Gruber A."/>
            <person name="Hipkin R."/>
            <person name="Janech M."/>
            <person name="Kroth P."/>
            <person name="Leese F."/>
            <person name="Lindquist E."/>
            <person name="Lyon B.R."/>
            <person name="Martin J."/>
            <person name="Mayer C."/>
            <person name="Parker M."/>
            <person name="Quesneville H."/>
            <person name="Raymond J."/>
            <person name="Uhlig C."/>
            <person name="Valentin K.U."/>
            <person name="Worden A.Z."/>
            <person name="Armbrust E.V."/>
            <person name="Bowler C."/>
            <person name="Green B."/>
            <person name="Moulton V."/>
            <person name="Van Oosterhout C."/>
            <person name="Grigoriev I."/>
        </authorList>
    </citation>
    <scope>NUCLEOTIDE SEQUENCE [LARGE SCALE GENOMIC DNA]</scope>
    <source>
        <strain evidence="1 2">CCMP1102</strain>
    </source>
</reference>
<keyword evidence="2" id="KW-1185">Reference proteome</keyword>
<accession>A0A1E7EM52</accession>
<dbReference type="InParanoid" id="A0A1E7EM52"/>
<dbReference type="EMBL" id="KV784394">
    <property type="protein sequence ID" value="OEU06975.1"/>
    <property type="molecule type" value="Genomic_DNA"/>
</dbReference>
<evidence type="ECO:0000313" key="2">
    <source>
        <dbReference type="Proteomes" id="UP000095751"/>
    </source>
</evidence>
<dbReference type="Proteomes" id="UP000095751">
    <property type="component" value="Unassembled WGS sequence"/>
</dbReference>
<sequence length="127" mass="14587">MEYISFMERREKGLDLPTLTNTITAAGGGGLRRIIVNCEWLYCGRDNDDELIVTVGVGFLRNSRWLMVRTIIHIDNDNGTSAAYCLANFKRKRSDIHRGKMCLKEFSVKNTKTRVNIRPFSFKRGLI</sequence>
<organism evidence="1 2">
    <name type="scientific">Fragilariopsis cylindrus CCMP1102</name>
    <dbReference type="NCBI Taxonomy" id="635003"/>
    <lineage>
        <taxon>Eukaryota</taxon>
        <taxon>Sar</taxon>
        <taxon>Stramenopiles</taxon>
        <taxon>Ochrophyta</taxon>
        <taxon>Bacillariophyta</taxon>
        <taxon>Bacillariophyceae</taxon>
        <taxon>Bacillariophycidae</taxon>
        <taxon>Bacillariales</taxon>
        <taxon>Bacillariaceae</taxon>
        <taxon>Fragilariopsis</taxon>
    </lineage>
</organism>
<gene>
    <name evidence="1" type="ORF">FRACYDRAFT_252607</name>
</gene>
<name>A0A1E7EM52_9STRA</name>
<dbReference type="AlphaFoldDB" id="A0A1E7EM52"/>
<dbReference type="KEGG" id="fcy:FRACYDRAFT_252607"/>
<protein>
    <submittedName>
        <fullName evidence="1">Uncharacterized protein</fullName>
    </submittedName>
</protein>
<proteinExistence type="predicted"/>